<keyword evidence="2" id="KW-1185">Reference proteome</keyword>
<dbReference type="HOGENOM" id="CLU_3283580_0_0_11"/>
<proteinExistence type="predicted"/>
<sequence>MNWAHCRLLHRRHLAIAFNIFCNHICADSFPTLLGEAATE</sequence>
<dbReference type="Proteomes" id="UP000016536">
    <property type="component" value="Unassembled WGS sequence"/>
</dbReference>
<reference evidence="1 2" key="1">
    <citation type="submission" date="2013-08" db="EMBL/GenBank/DDBJ databases">
        <authorList>
            <person name="Weinstock G."/>
            <person name="Sodergren E."/>
            <person name="Wylie T."/>
            <person name="Fulton L."/>
            <person name="Fulton R."/>
            <person name="Fronick C."/>
            <person name="O'Laughlin M."/>
            <person name="Godfrey J."/>
            <person name="Miner T."/>
            <person name="Herter B."/>
            <person name="Appelbaum E."/>
            <person name="Cordes M."/>
            <person name="Lek S."/>
            <person name="Wollam A."/>
            <person name="Pepin K.H."/>
            <person name="Palsikar V.B."/>
            <person name="Mitreva M."/>
            <person name="Wilson R.K."/>
        </authorList>
    </citation>
    <scope>NUCLEOTIDE SEQUENCE [LARGE SCALE GENOMIC DNA]</scope>
    <source>
        <strain evidence="1 2">F0542</strain>
    </source>
</reference>
<accession>U1S0C1</accession>
<organism evidence="1 2">
    <name type="scientific">Actinomyces johnsonii F0542</name>
    <dbReference type="NCBI Taxonomy" id="1321818"/>
    <lineage>
        <taxon>Bacteria</taxon>
        <taxon>Bacillati</taxon>
        <taxon>Actinomycetota</taxon>
        <taxon>Actinomycetes</taxon>
        <taxon>Actinomycetales</taxon>
        <taxon>Actinomycetaceae</taxon>
        <taxon>Actinomyces</taxon>
    </lineage>
</organism>
<comment type="caution">
    <text evidence="1">The sequence shown here is derived from an EMBL/GenBank/DDBJ whole genome shotgun (WGS) entry which is preliminary data.</text>
</comment>
<evidence type="ECO:0000313" key="2">
    <source>
        <dbReference type="Proteomes" id="UP000016536"/>
    </source>
</evidence>
<protein>
    <submittedName>
        <fullName evidence="1">Uncharacterized protein</fullName>
    </submittedName>
</protein>
<evidence type="ECO:0000313" key="1">
    <source>
        <dbReference type="EMBL" id="ERH25333.1"/>
    </source>
</evidence>
<name>U1S0C1_9ACTO</name>
<dbReference type="AlphaFoldDB" id="U1S0C1"/>
<dbReference type="EMBL" id="AWSE01000026">
    <property type="protein sequence ID" value="ERH25333.1"/>
    <property type="molecule type" value="Genomic_DNA"/>
</dbReference>
<gene>
    <name evidence="1" type="ORF">HMPREF1979_00596</name>
</gene>